<dbReference type="GO" id="GO:0008745">
    <property type="term" value="F:N-acetylmuramoyl-L-alanine amidase activity"/>
    <property type="evidence" value="ECO:0007669"/>
    <property type="project" value="UniProtKB-EC"/>
</dbReference>
<dbReference type="InterPro" id="IPR021731">
    <property type="entry name" value="AMIN_dom"/>
</dbReference>
<comment type="catalytic activity">
    <reaction evidence="1">
        <text>Hydrolyzes the link between N-acetylmuramoyl residues and L-amino acid residues in certain cell-wall glycopeptides.</text>
        <dbReference type="EC" id="3.5.1.28"/>
    </reaction>
</comment>
<keyword evidence="5" id="KW-0732">Signal</keyword>
<evidence type="ECO:0000256" key="5">
    <source>
        <dbReference type="SAM" id="SignalP"/>
    </source>
</evidence>
<dbReference type="InterPro" id="IPR002508">
    <property type="entry name" value="MurNAc-LAA_cat"/>
</dbReference>
<accession>A0A1W1ZYT0</accession>
<dbReference type="Pfam" id="PF11741">
    <property type="entry name" value="AMIN"/>
    <property type="match status" value="1"/>
</dbReference>
<evidence type="ECO:0000313" key="7">
    <source>
        <dbReference type="EMBL" id="SMC53649.1"/>
    </source>
</evidence>
<dbReference type="STRING" id="937218.SAMN06297251_103233"/>
<proteinExistence type="predicted"/>
<dbReference type="Proteomes" id="UP000192656">
    <property type="component" value="Unassembled WGS sequence"/>
</dbReference>
<dbReference type="Gene3D" id="3.40.630.40">
    <property type="entry name" value="Zn-dependent exopeptidases"/>
    <property type="match status" value="1"/>
</dbReference>
<evidence type="ECO:0000256" key="3">
    <source>
        <dbReference type="ARBA" id="ARBA00022801"/>
    </source>
</evidence>
<dbReference type="SMART" id="SM00646">
    <property type="entry name" value="Ami_3"/>
    <property type="match status" value="1"/>
</dbReference>
<dbReference type="EC" id="3.5.1.28" evidence="2"/>
<dbReference type="SUPFAM" id="SSF53187">
    <property type="entry name" value="Zn-dependent exopeptidases"/>
    <property type="match status" value="1"/>
</dbReference>
<dbReference type="CDD" id="cd02696">
    <property type="entry name" value="MurNAc-LAA"/>
    <property type="match status" value="1"/>
</dbReference>
<organism evidence="7 8">
    <name type="scientific">Fulvimarina manganoxydans</name>
    <dbReference type="NCBI Taxonomy" id="937218"/>
    <lineage>
        <taxon>Bacteria</taxon>
        <taxon>Pseudomonadati</taxon>
        <taxon>Pseudomonadota</taxon>
        <taxon>Alphaproteobacteria</taxon>
        <taxon>Hyphomicrobiales</taxon>
        <taxon>Aurantimonadaceae</taxon>
        <taxon>Fulvimarina</taxon>
    </lineage>
</organism>
<dbReference type="AlphaFoldDB" id="A0A1W1ZYT0"/>
<evidence type="ECO:0000256" key="1">
    <source>
        <dbReference type="ARBA" id="ARBA00001561"/>
    </source>
</evidence>
<keyword evidence="8" id="KW-1185">Reference proteome</keyword>
<reference evidence="7 8" key="1">
    <citation type="submission" date="2017-04" db="EMBL/GenBank/DDBJ databases">
        <authorList>
            <person name="Afonso C.L."/>
            <person name="Miller P.J."/>
            <person name="Scott M.A."/>
            <person name="Spackman E."/>
            <person name="Goraichik I."/>
            <person name="Dimitrov K.M."/>
            <person name="Suarez D.L."/>
            <person name="Swayne D.E."/>
        </authorList>
    </citation>
    <scope>NUCLEOTIDE SEQUENCE [LARGE SCALE GENOMIC DNA]</scope>
    <source>
        <strain evidence="7 8">CGMCC 1.10972</strain>
    </source>
</reference>
<feature type="region of interest" description="Disordered" evidence="4">
    <location>
        <begin position="421"/>
        <end position="441"/>
    </location>
</feature>
<feature type="domain" description="MurNAc-LAA" evidence="6">
    <location>
        <begin position="254"/>
        <end position="409"/>
    </location>
</feature>
<evidence type="ECO:0000259" key="6">
    <source>
        <dbReference type="SMART" id="SM00646"/>
    </source>
</evidence>
<evidence type="ECO:0000256" key="4">
    <source>
        <dbReference type="SAM" id="MobiDB-lite"/>
    </source>
</evidence>
<dbReference type="PANTHER" id="PTHR30404:SF0">
    <property type="entry name" value="N-ACETYLMURAMOYL-L-ALANINE AMIDASE AMIC"/>
    <property type="match status" value="1"/>
</dbReference>
<evidence type="ECO:0000313" key="8">
    <source>
        <dbReference type="Proteomes" id="UP000192656"/>
    </source>
</evidence>
<dbReference type="PANTHER" id="PTHR30404">
    <property type="entry name" value="N-ACETYLMURAMOYL-L-ALANINE AMIDASE"/>
    <property type="match status" value="1"/>
</dbReference>
<feature type="chain" id="PRO_5012370863" description="N-acetylmuramoyl-L-alanine amidase" evidence="5">
    <location>
        <begin position="46"/>
        <end position="441"/>
    </location>
</feature>
<gene>
    <name evidence="7" type="ORF">SAMN06297251_103233</name>
</gene>
<dbReference type="InterPro" id="IPR050695">
    <property type="entry name" value="N-acetylmuramoyl_amidase_3"/>
</dbReference>
<name>A0A1W1ZYT0_9HYPH</name>
<keyword evidence="3" id="KW-0378">Hydrolase</keyword>
<dbReference type="OrthoDB" id="9806267at2"/>
<dbReference type="GO" id="GO:0030288">
    <property type="term" value="C:outer membrane-bounded periplasmic space"/>
    <property type="evidence" value="ECO:0007669"/>
    <property type="project" value="TreeGrafter"/>
</dbReference>
<dbReference type="EMBL" id="FWXR01000003">
    <property type="protein sequence ID" value="SMC53649.1"/>
    <property type="molecule type" value="Genomic_DNA"/>
</dbReference>
<sequence>MRGRDLWRRALTAARRGSCAKRRAAAVLLLSLAALLACLPQSASAETAVVTAVDIMKASDGEQVIRFEFTTAPAARLILLKHPDRIALDFSDAIPAVEPNGTDAATLIETLRHGATGPERYRYLLTPSRPVEASLVDVGAPAGRPTYELRLSESGADTAIVGANAISPNVTEANARATGVTAGEATGEGHHFTIVIDPGHGGVDNGAIGENGVKEKDINLAAAKSLRDSLETVSSIRVVLTREDDRFIALGERTAFAQKKDADLFISLHADSIRYHGLRGATIYTLSNRASDALSREIVENENAADQYGAPDLAAEAPEVFDILLDLTRRETVGYSEHFATALLEDFRKAGIRLINNPKRSAGFRVLKAPDVPSVLVEMGFLSNEKDAELLMSEAWREKTMGTLAHSIISFYRLDKTAEAREAGGEDADRRQLSAATVSDE</sequence>
<feature type="signal peptide" evidence="5">
    <location>
        <begin position="1"/>
        <end position="45"/>
    </location>
</feature>
<protein>
    <recommendedName>
        <fullName evidence="2">N-acetylmuramoyl-L-alanine amidase</fullName>
        <ecNumber evidence="2">3.5.1.28</ecNumber>
    </recommendedName>
</protein>
<dbReference type="Pfam" id="PF01520">
    <property type="entry name" value="Amidase_3"/>
    <property type="match status" value="1"/>
</dbReference>
<dbReference type="GO" id="GO:0009253">
    <property type="term" value="P:peptidoglycan catabolic process"/>
    <property type="evidence" value="ECO:0007669"/>
    <property type="project" value="InterPro"/>
</dbReference>
<evidence type="ECO:0000256" key="2">
    <source>
        <dbReference type="ARBA" id="ARBA00011901"/>
    </source>
</evidence>
<feature type="compositionally biased region" description="Basic and acidic residues" evidence="4">
    <location>
        <begin position="421"/>
        <end position="432"/>
    </location>
</feature>